<name>A0A9P5XL85_9AGAR</name>
<dbReference type="Proteomes" id="UP000807342">
    <property type="component" value="Unassembled WGS sequence"/>
</dbReference>
<dbReference type="PANTHER" id="PTHR43104:SF4">
    <property type="entry name" value="L-2-HYDROXYGLUTARATE DEHYDROGENASE, MITOCHONDRIAL"/>
    <property type="match status" value="1"/>
</dbReference>
<comment type="caution">
    <text evidence="10">The sequence shown here is derived from an EMBL/GenBank/DDBJ whole genome shotgun (WGS) entry which is preliminary data.</text>
</comment>
<evidence type="ECO:0000256" key="1">
    <source>
        <dbReference type="ARBA" id="ARBA00001974"/>
    </source>
</evidence>
<dbReference type="InterPro" id="IPR006076">
    <property type="entry name" value="FAD-dep_OxRdtase"/>
</dbReference>
<dbReference type="PANTHER" id="PTHR43104">
    <property type="entry name" value="L-2-HYDROXYGLUTARATE DEHYDROGENASE, MITOCHONDRIAL"/>
    <property type="match status" value="1"/>
</dbReference>
<evidence type="ECO:0000256" key="2">
    <source>
        <dbReference type="ARBA" id="ARBA00022630"/>
    </source>
</evidence>
<dbReference type="GO" id="GO:0047545">
    <property type="term" value="F:(S)-2-hydroxyglutarate dehydrogenase activity"/>
    <property type="evidence" value="ECO:0007669"/>
    <property type="project" value="UniProtKB-EC"/>
</dbReference>
<evidence type="ECO:0000256" key="4">
    <source>
        <dbReference type="ARBA" id="ARBA00023002"/>
    </source>
</evidence>
<reference evidence="10" key="1">
    <citation type="submission" date="2020-11" db="EMBL/GenBank/DDBJ databases">
        <authorList>
            <consortium name="DOE Joint Genome Institute"/>
            <person name="Ahrendt S."/>
            <person name="Riley R."/>
            <person name="Andreopoulos W."/>
            <person name="Labutti K."/>
            <person name="Pangilinan J."/>
            <person name="Ruiz-Duenas F.J."/>
            <person name="Barrasa J.M."/>
            <person name="Sanchez-Garcia M."/>
            <person name="Camarero S."/>
            <person name="Miyauchi S."/>
            <person name="Serrano A."/>
            <person name="Linde D."/>
            <person name="Babiker R."/>
            <person name="Drula E."/>
            <person name="Ayuso-Fernandez I."/>
            <person name="Pacheco R."/>
            <person name="Padilla G."/>
            <person name="Ferreira P."/>
            <person name="Barriuso J."/>
            <person name="Kellner H."/>
            <person name="Castanera R."/>
            <person name="Alfaro M."/>
            <person name="Ramirez L."/>
            <person name="Pisabarro A.G."/>
            <person name="Kuo A."/>
            <person name="Tritt A."/>
            <person name="Lipzen A."/>
            <person name="He G."/>
            <person name="Yan M."/>
            <person name="Ng V."/>
            <person name="Cullen D."/>
            <person name="Martin F."/>
            <person name="Rosso M.-N."/>
            <person name="Henrissat B."/>
            <person name="Hibbett D."/>
            <person name="Martinez A.T."/>
            <person name="Grigoriev I.V."/>
        </authorList>
    </citation>
    <scope>NUCLEOTIDE SEQUENCE</scope>
    <source>
        <strain evidence="10">MF-IS2</strain>
    </source>
</reference>
<dbReference type="InterPro" id="IPR036188">
    <property type="entry name" value="FAD/NAD-bd_sf"/>
</dbReference>
<keyword evidence="4" id="KW-0560">Oxidoreductase</keyword>
<gene>
    <name evidence="10" type="ORF">P691DRAFT_796380</name>
</gene>
<proteinExistence type="inferred from homology"/>
<sequence>MRNIKGLTRALNESGKFKYKPPEHVVDYLVIGGGVVGLAIAQRLSQRFPAKSTCLVERHGRAGEEISSRNSEVIHSGLYYPPESLKTRLCLRGRDMMYERCRAYNVPYKQVGKLVVAKESEQDYIRNLHAKSLKLRWPPHSPSRAQGRGLRGLADLEGDGHGHLVLPTELLSGERAHEMEPDLSDSIVAALWCPLTGIVDSHSFMESLEKDIIDSENGELVYSTRAVRVDPHARSNAAGVPDPNGGEDGWVVQVATEDSEGDAILARTLINASGLSSTLILNALLPQDSRIPMYYARGSYASYHGPGVAGVSHLIYPCPHTGPNAHAFQSLGTHLTFDLRGRVRFGPDIEWINPPSALAESKWAYPEEEADFWNKILIPDESRIPEIHQEVTGYLPDVSLSGLQPDYCGMRPKLVPPWGGFQDFLFRTDFLAGGGSTRRPMLSLLGIESPGLTSSLAVAEHVVEDILCGQFSHQ</sequence>
<evidence type="ECO:0000256" key="3">
    <source>
        <dbReference type="ARBA" id="ARBA00022827"/>
    </source>
</evidence>
<dbReference type="Pfam" id="PF01266">
    <property type="entry name" value="DAO"/>
    <property type="match status" value="1"/>
</dbReference>
<dbReference type="AlphaFoldDB" id="A0A9P5XL85"/>
<comment type="similarity">
    <text evidence="6">Belongs to the L2HGDH family.</text>
</comment>
<accession>A0A9P5XL85</accession>
<dbReference type="SUPFAM" id="SSF51905">
    <property type="entry name" value="FAD/NAD(P)-binding domain"/>
    <property type="match status" value="1"/>
</dbReference>
<comment type="catalytic activity">
    <reaction evidence="5">
        <text>(S)-2-hydroxyglutarate + A = 2-oxoglutarate + AH2</text>
        <dbReference type="Rhea" id="RHEA:21252"/>
        <dbReference type="ChEBI" id="CHEBI:13193"/>
        <dbReference type="ChEBI" id="CHEBI:16782"/>
        <dbReference type="ChEBI" id="CHEBI:16810"/>
        <dbReference type="ChEBI" id="CHEBI:17499"/>
        <dbReference type="EC" id="1.1.99.2"/>
    </reaction>
</comment>
<evidence type="ECO:0000256" key="6">
    <source>
        <dbReference type="ARBA" id="ARBA00037941"/>
    </source>
</evidence>
<dbReference type="EMBL" id="MU151081">
    <property type="protein sequence ID" value="KAF9451751.1"/>
    <property type="molecule type" value="Genomic_DNA"/>
</dbReference>
<keyword evidence="3" id="KW-0274">FAD</keyword>
<evidence type="ECO:0000256" key="5">
    <source>
        <dbReference type="ARBA" id="ARBA00036066"/>
    </source>
</evidence>
<comment type="cofactor">
    <cofactor evidence="1">
        <name>FAD</name>
        <dbReference type="ChEBI" id="CHEBI:57692"/>
    </cofactor>
</comment>
<keyword evidence="2" id="KW-0285">Flavoprotein</keyword>
<dbReference type="Gene3D" id="3.30.9.10">
    <property type="entry name" value="D-Amino Acid Oxidase, subunit A, domain 2"/>
    <property type="match status" value="1"/>
</dbReference>
<feature type="domain" description="FAD dependent oxidoreductase" evidence="9">
    <location>
        <begin position="27"/>
        <end position="464"/>
    </location>
</feature>
<dbReference type="EC" id="1.1.99.2" evidence="7"/>
<dbReference type="OrthoDB" id="498204at2759"/>
<keyword evidence="11" id="KW-1185">Reference proteome</keyword>
<protein>
    <recommendedName>
        <fullName evidence="8">L-2-hydroxyglutarate dehydrogenase, mitochondrial</fullName>
        <ecNumber evidence="7">1.1.99.2</ecNumber>
    </recommendedName>
</protein>
<evidence type="ECO:0000313" key="11">
    <source>
        <dbReference type="Proteomes" id="UP000807342"/>
    </source>
</evidence>
<evidence type="ECO:0000259" key="9">
    <source>
        <dbReference type="Pfam" id="PF01266"/>
    </source>
</evidence>
<dbReference type="Gene3D" id="3.50.50.60">
    <property type="entry name" value="FAD/NAD(P)-binding domain"/>
    <property type="match status" value="1"/>
</dbReference>
<organism evidence="10 11">
    <name type="scientific">Macrolepiota fuliginosa MF-IS2</name>
    <dbReference type="NCBI Taxonomy" id="1400762"/>
    <lineage>
        <taxon>Eukaryota</taxon>
        <taxon>Fungi</taxon>
        <taxon>Dikarya</taxon>
        <taxon>Basidiomycota</taxon>
        <taxon>Agaricomycotina</taxon>
        <taxon>Agaricomycetes</taxon>
        <taxon>Agaricomycetidae</taxon>
        <taxon>Agaricales</taxon>
        <taxon>Agaricineae</taxon>
        <taxon>Agaricaceae</taxon>
        <taxon>Macrolepiota</taxon>
    </lineage>
</organism>
<evidence type="ECO:0000313" key="10">
    <source>
        <dbReference type="EMBL" id="KAF9451751.1"/>
    </source>
</evidence>
<evidence type="ECO:0000256" key="7">
    <source>
        <dbReference type="ARBA" id="ARBA00038878"/>
    </source>
</evidence>
<evidence type="ECO:0000256" key="8">
    <source>
        <dbReference type="ARBA" id="ARBA00041137"/>
    </source>
</evidence>